<dbReference type="Gene3D" id="3.40.50.1820">
    <property type="entry name" value="alpha/beta hydrolase"/>
    <property type="match status" value="1"/>
</dbReference>
<sequence length="321" mass="34115">MLSTQHVAAADFDGHRFTVSADDGVPLAGREFGHRNAPLTVVFVHGHCLRADSWRYLRSYLSNAWGAEVRMVFYDHRGHGASGEAPVETYTIDQLGHDLDAVIRAVVPAGPIILVGHSMGAMTALVYARQNPEAIGTRIAGIGLIASAANGLADDGMGRWLRRPAMSMLCRAVERAPGFMHMSKRLSSKVCEAIVRNTMFGGGKVSPKMVAVAAAMLNDTSVVTMTSFVDSFIGFDESETLPMLENIPSLVLGGSDDLMTPFTHSVAMAARLPGSELVCLDGAGHSVLLERAPDVAHAIAGLVQRVRELAMPKAAIELAAG</sequence>
<gene>
    <name evidence="2" type="ORF">FGL95_10335</name>
</gene>
<protein>
    <submittedName>
        <fullName evidence="2">Alpha/beta hydrolase</fullName>
    </submittedName>
</protein>
<dbReference type="SUPFAM" id="SSF53474">
    <property type="entry name" value="alpha/beta-Hydrolases"/>
    <property type="match status" value="1"/>
</dbReference>
<dbReference type="RefSeq" id="WP_169586302.1">
    <property type="nucleotide sequence ID" value="NZ_VCQU01000003.1"/>
</dbReference>
<dbReference type="InterPro" id="IPR000073">
    <property type="entry name" value="AB_hydrolase_1"/>
</dbReference>
<dbReference type="Proteomes" id="UP000535543">
    <property type="component" value="Unassembled WGS sequence"/>
</dbReference>
<organism evidence="2 3">
    <name type="scientific">Antrihabitans stalactiti</name>
    <dbReference type="NCBI Taxonomy" id="2584121"/>
    <lineage>
        <taxon>Bacteria</taxon>
        <taxon>Bacillati</taxon>
        <taxon>Actinomycetota</taxon>
        <taxon>Actinomycetes</taxon>
        <taxon>Mycobacteriales</taxon>
        <taxon>Nocardiaceae</taxon>
        <taxon>Antrihabitans</taxon>
    </lineage>
</organism>
<proteinExistence type="predicted"/>
<reference evidence="2 3" key="1">
    <citation type="submission" date="2019-05" db="EMBL/GenBank/DDBJ databases">
        <authorList>
            <person name="Lee S.D."/>
        </authorList>
    </citation>
    <scope>NUCLEOTIDE SEQUENCE [LARGE SCALE GENOMIC DNA]</scope>
    <source>
        <strain evidence="2 3">YC2-7</strain>
    </source>
</reference>
<dbReference type="InterPro" id="IPR050471">
    <property type="entry name" value="AB_hydrolase"/>
</dbReference>
<dbReference type="Pfam" id="PF00561">
    <property type="entry name" value="Abhydrolase_1"/>
    <property type="match status" value="1"/>
</dbReference>
<accession>A0A848KHP7</accession>
<keyword evidence="3" id="KW-1185">Reference proteome</keyword>
<dbReference type="EMBL" id="VCQU01000003">
    <property type="protein sequence ID" value="NMN95427.1"/>
    <property type="molecule type" value="Genomic_DNA"/>
</dbReference>
<name>A0A848KHP7_9NOCA</name>
<dbReference type="AlphaFoldDB" id="A0A848KHP7"/>
<evidence type="ECO:0000259" key="1">
    <source>
        <dbReference type="Pfam" id="PF00561"/>
    </source>
</evidence>
<reference evidence="2 3" key="2">
    <citation type="submission" date="2020-06" db="EMBL/GenBank/DDBJ databases">
        <title>Antribacter stalactiti gen. nov., sp. nov., a new member of the family Nacardiaceae isolated from a cave.</title>
        <authorList>
            <person name="Kim I.S."/>
        </authorList>
    </citation>
    <scope>NUCLEOTIDE SEQUENCE [LARGE SCALE GENOMIC DNA]</scope>
    <source>
        <strain evidence="2 3">YC2-7</strain>
    </source>
</reference>
<dbReference type="PANTHER" id="PTHR43433:SF1">
    <property type="entry name" value="BLL5160 PROTEIN"/>
    <property type="match status" value="1"/>
</dbReference>
<evidence type="ECO:0000313" key="3">
    <source>
        <dbReference type="Proteomes" id="UP000535543"/>
    </source>
</evidence>
<comment type="caution">
    <text evidence="2">The sequence shown here is derived from an EMBL/GenBank/DDBJ whole genome shotgun (WGS) entry which is preliminary data.</text>
</comment>
<dbReference type="InterPro" id="IPR029058">
    <property type="entry name" value="AB_hydrolase_fold"/>
</dbReference>
<keyword evidence="2" id="KW-0378">Hydrolase</keyword>
<dbReference type="GO" id="GO:0016787">
    <property type="term" value="F:hydrolase activity"/>
    <property type="evidence" value="ECO:0007669"/>
    <property type="project" value="UniProtKB-KW"/>
</dbReference>
<dbReference type="PANTHER" id="PTHR43433">
    <property type="entry name" value="HYDROLASE, ALPHA/BETA FOLD FAMILY PROTEIN"/>
    <property type="match status" value="1"/>
</dbReference>
<feature type="domain" description="AB hydrolase-1" evidence="1">
    <location>
        <begin position="40"/>
        <end position="291"/>
    </location>
</feature>
<evidence type="ECO:0000313" key="2">
    <source>
        <dbReference type="EMBL" id="NMN95427.1"/>
    </source>
</evidence>